<reference evidence="3 4" key="1">
    <citation type="submission" date="2015-06" db="EMBL/GenBank/DDBJ databases">
        <title>Expansion of signal transduction pathways in fungi by whole-genome duplication.</title>
        <authorList>
            <consortium name="DOE Joint Genome Institute"/>
            <person name="Corrochano L.M."/>
            <person name="Kuo A."/>
            <person name="Marcet-Houben M."/>
            <person name="Polaino S."/>
            <person name="Salamov A."/>
            <person name="Villalobos J.M."/>
            <person name="Alvarez M.I."/>
            <person name="Avalos J."/>
            <person name="Benito E.P."/>
            <person name="Benoit I."/>
            <person name="Burger G."/>
            <person name="Camino L.P."/>
            <person name="Canovas D."/>
            <person name="Cerda-Olmedo E."/>
            <person name="Cheng J.-F."/>
            <person name="Dominguez A."/>
            <person name="Elias M."/>
            <person name="Eslava A.P."/>
            <person name="Glaser F."/>
            <person name="Grimwood J."/>
            <person name="Gutierrez G."/>
            <person name="Heitman J."/>
            <person name="Henrissat B."/>
            <person name="Iturriaga E.A."/>
            <person name="Lang B.F."/>
            <person name="Lavin J.L."/>
            <person name="Lee S."/>
            <person name="Li W."/>
            <person name="Lindquist E."/>
            <person name="Lopez-Garcia S."/>
            <person name="Luque E.M."/>
            <person name="Marcos A.T."/>
            <person name="Martin J."/>
            <person name="Mccluskey K."/>
            <person name="Medina H.R."/>
            <person name="Miralles-Duran A."/>
            <person name="Miyazaki A."/>
            <person name="Munoz-Torres E."/>
            <person name="Oguiza J.A."/>
            <person name="Ohm R."/>
            <person name="Olmedo M."/>
            <person name="Orejas M."/>
            <person name="Ortiz-Castellanos L."/>
            <person name="Pisabarro A.G."/>
            <person name="Rodriguez-Romero J."/>
            <person name="Ruiz-Herrera J."/>
            <person name="Ruiz-Vazquez R."/>
            <person name="Sanz C."/>
            <person name="Schackwitz W."/>
            <person name="Schmutz J."/>
            <person name="Shahriari M."/>
            <person name="Shelest E."/>
            <person name="Silva-Franco F."/>
            <person name="Soanes D."/>
            <person name="Syed K."/>
            <person name="Tagua V.G."/>
            <person name="Talbot N.J."/>
            <person name="Thon M."/>
            <person name="De Vries R.P."/>
            <person name="Wiebenga A."/>
            <person name="Yadav J.S."/>
            <person name="Braun E.L."/>
            <person name="Baker S."/>
            <person name="Garre V."/>
            <person name="Horwitz B."/>
            <person name="Torres-Martinez S."/>
            <person name="Idnurm A."/>
            <person name="Herrera-Estrella A."/>
            <person name="Gabaldon T."/>
            <person name="Grigoriev I.V."/>
        </authorList>
    </citation>
    <scope>NUCLEOTIDE SEQUENCE [LARGE SCALE GENOMIC DNA]</scope>
    <source>
        <strain evidence="3 4">CBS 277.49</strain>
    </source>
</reference>
<dbReference type="STRING" id="747725.A0A162YFV9"/>
<keyword evidence="4" id="KW-1185">Reference proteome</keyword>
<organism evidence="3 4">
    <name type="scientific">Mucor lusitanicus CBS 277.49</name>
    <dbReference type="NCBI Taxonomy" id="747725"/>
    <lineage>
        <taxon>Eukaryota</taxon>
        <taxon>Fungi</taxon>
        <taxon>Fungi incertae sedis</taxon>
        <taxon>Mucoromycota</taxon>
        <taxon>Mucoromycotina</taxon>
        <taxon>Mucoromycetes</taxon>
        <taxon>Mucorales</taxon>
        <taxon>Mucorineae</taxon>
        <taxon>Mucoraceae</taxon>
        <taxon>Mucor</taxon>
    </lineage>
</organism>
<name>A0A162YFV9_MUCCL</name>
<protein>
    <recommendedName>
        <fullName evidence="2">Transcription activator GCR1-like domain-containing protein</fullName>
    </recommendedName>
</protein>
<feature type="region of interest" description="Disordered" evidence="1">
    <location>
        <begin position="165"/>
        <end position="210"/>
    </location>
</feature>
<sequence length="319" mass="36840">MPPLSYDTHPVITPEILQVQVERNFRTQVNETIQSNIALNTKLTYGPKQIELLLFCEKMHASEVPPKRYMVTRYKFLAFFVEKVLYRGIHTPTRVSLFSSNNEVDEESLQTAMENNTVLPANKKLSYSSCNNYVSALCSLWSFQVAMDMEENSKWFRIKFLHGSQPKPTSNRSRAHSRTTKKGNNVARDNSDDDSDDEDRAPSSEVPIGRLTHARKVLVHTTKDDEEPESSLLNKLSLEVAEQMVAMKSETDHGTTWRRNDMKWFNIRKKVIDTIQDLVDDKRLSIEEALTNLQQTMARKGWSFNKLGTNLQQRKFYPC</sequence>
<evidence type="ECO:0000313" key="3">
    <source>
        <dbReference type="EMBL" id="OAC98486.1"/>
    </source>
</evidence>
<dbReference type="AlphaFoldDB" id="A0A162YFV9"/>
<dbReference type="OrthoDB" id="2289890at2759"/>
<dbReference type="InterPro" id="IPR022210">
    <property type="entry name" value="TF_GCR1-like"/>
</dbReference>
<dbReference type="VEuPathDB" id="FungiDB:MUCCIDRAFT_86232"/>
<comment type="caution">
    <text evidence="3">The sequence shown here is derived from an EMBL/GenBank/DDBJ whole genome shotgun (WGS) entry which is preliminary data.</text>
</comment>
<feature type="domain" description="Transcription activator GCR1-like" evidence="2">
    <location>
        <begin position="249"/>
        <end position="294"/>
    </location>
</feature>
<dbReference type="Proteomes" id="UP000077051">
    <property type="component" value="Unassembled WGS sequence"/>
</dbReference>
<proteinExistence type="predicted"/>
<evidence type="ECO:0000259" key="2">
    <source>
        <dbReference type="Pfam" id="PF12550"/>
    </source>
</evidence>
<accession>A0A162YFV9</accession>
<evidence type="ECO:0000313" key="4">
    <source>
        <dbReference type="Proteomes" id="UP000077051"/>
    </source>
</evidence>
<gene>
    <name evidence="3" type="ORF">MUCCIDRAFT_86232</name>
</gene>
<dbReference type="Pfam" id="PF12550">
    <property type="entry name" value="GCR1_C"/>
    <property type="match status" value="1"/>
</dbReference>
<dbReference type="EMBL" id="AMYB01000010">
    <property type="protein sequence ID" value="OAC98486.1"/>
    <property type="molecule type" value="Genomic_DNA"/>
</dbReference>
<evidence type="ECO:0000256" key="1">
    <source>
        <dbReference type="SAM" id="MobiDB-lite"/>
    </source>
</evidence>